<accession>A0A9D4PIM5</accession>
<dbReference type="PANTHER" id="PTHR24111">
    <property type="entry name" value="LEUCINE-RICH REPEAT-CONTAINING PROTEIN 34"/>
    <property type="match status" value="1"/>
</dbReference>
<dbReference type="VEuPathDB" id="VectorBase:RSAN_051869"/>
<dbReference type="PANTHER" id="PTHR24111:SF0">
    <property type="entry name" value="LEUCINE-RICH REPEAT-CONTAINING PROTEIN"/>
    <property type="match status" value="1"/>
</dbReference>
<organism evidence="2 3">
    <name type="scientific">Rhipicephalus sanguineus</name>
    <name type="common">Brown dog tick</name>
    <name type="synonym">Ixodes sanguineus</name>
    <dbReference type="NCBI Taxonomy" id="34632"/>
    <lineage>
        <taxon>Eukaryota</taxon>
        <taxon>Metazoa</taxon>
        <taxon>Ecdysozoa</taxon>
        <taxon>Arthropoda</taxon>
        <taxon>Chelicerata</taxon>
        <taxon>Arachnida</taxon>
        <taxon>Acari</taxon>
        <taxon>Parasitiformes</taxon>
        <taxon>Ixodida</taxon>
        <taxon>Ixodoidea</taxon>
        <taxon>Ixodidae</taxon>
        <taxon>Rhipicephalinae</taxon>
        <taxon>Rhipicephalus</taxon>
        <taxon>Rhipicephalus</taxon>
    </lineage>
</organism>
<keyword evidence="1" id="KW-0677">Repeat</keyword>
<dbReference type="SUPFAM" id="SSF52047">
    <property type="entry name" value="RNI-like"/>
    <property type="match status" value="2"/>
</dbReference>
<evidence type="ECO:0000313" key="2">
    <source>
        <dbReference type="EMBL" id="KAH7943544.1"/>
    </source>
</evidence>
<dbReference type="Proteomes" id="UP000821837">
    <property type="component" value="Unassembled WGS sequence"/>
</dbReference>
<comment type="caution">
    <text evidence="2">The sequence shown here is derived from an EMBL/GenBank/DDBJ whole genome shotgun (WGS) entry which is preliminary data.</text>
</comment>
<evidence type="ECO:0000313" key="3">
    <source>
        <dbReference type="Proteomes" id="UP000821837"/>
    </source>
</evidence>
<gene>
    <name evidence="2" type="ORF">HPB52_009200</name>
</gene>
<dbReference type="InterPro" id="IPR032675">
    <property type="entry name" value="LRR_dom_sf"/>
</dbReference>
<sequence>MDLPKSHFSGSRLNYRAPCTSSEGRLCDIFKELPLWNEYFWPVGFQLRELSPGQLSLVELHDLSCGLDMKPGIRAATVLIHLLTHHRCVVSVDLSDSIYFTHPTEDKQQQLCDAFRKSPSLRKLKFYLRSFTATLSRSLAETLPHLIQLRDLELGYVNFDRRSLEALSEFLASTRSLTTLTMTEWFVSCEEAVLIIQGLKRNATVTTLSVNTSMLNPDSPQRGIMVSEYLRWNKTLRALSITACSELSFMDLRPIIAGLFHNDTLSELNLTRLVLSEFIPDMLILNNTLRSLHMIECLTCYGGKYDHHVDPRLVALTNCSSVMSHWLVALAENKSLQELTLCLDWIDPDDYDSLFKALACNTSLKKVTVRNFPDRHVTQICRALRETGVQDRFVVGKYHVEDTVVKLPECKELSQISVGCPDVDCLESLRRALCFLPTCSHVKSLRFEIFYELFNSEVSSLIAQYITNTTALKELDLSFTSESLDAVCWADRTLLQALSLNKSVRRLSICGLSFSDTEIQVLVDMLHSSRTLCDLSLDPYDDELTISLTQKLSKNISSNYRLLGLHLPWLPDYSGELFTIEEVVRRNSSLVTRAAHFVMGTRHKYCGAAAELMHFSPGLVDKVQELAFVDENEAASRINKSLKSITEMDDFMCLAGVVKHNVSCHKREDGQKQLVDLNRDCWLHLRRYLKVGDIVDSK</sequence>
<proteinExistence type="predicted"/>
<dbReference type="InterPro" id="IPR052201">
    <property type="entry name" value="LRR-containing_regulator"/>
</dbReference>
<protein>
    <recommendedName>
        <fullName evidence="4">Nlr family card domain protein</fullName>
    </recommendedName>
</protein>
<reference evidence="2" key="2">
    <citation type="submission" date="2021-09" db="EMBL/GenBank/DDBJ databases">
        <authorList>
            <person name="Jia N."/>
            <person name="Wang J."/>
            <person name="Shi W."/>
            <person name="Du L."/>
            <person name="Sun Y."/>
            <person name="Zhan W."/>
            <person name="Jiang J."/>
            <person name="Wang Q."/>
            <person name="Zhang B."/>
            <person name="Ji P."/>
            <person name="Sakyi L.B."/>
            <person name="Cui X."/>
            <person name="Yuan T."/>
            <person name="Jiang B."/>
            <person name="Yang W."/>
            <person name="Lam T.T.-Y."/>
            <person name="Chang Q."/>
            <person name="Ding S."/>
            <person name="Wang X."/>
            <person name="Zhu J."/>
            <person name="Ruan X."/>
            <person name="Zhao L."/>
            <person name="Wei J."/>
            <person name="Que T."/>
            <person name="Du C."/>
            <person name="Cheng J."/>
            <person name="Dai P."/>
            <person name="Han X."/>
            <person name="Huang E."/>
            <person name="Gao Y."/>
            <person name="Liu J."/>
            <person name="Shao H."/>
            <person name="Ye R."/>
            <person name="Li L."/>
            <person name="Wei W."/>
            <person name="Wang X."/>
            <person name="Wang C."/>
            <person name="Huo Q."/>
            <person name="Li W."/>
            <person name="Guo W."/>
            <person name="Chen H."/>
            <person name="Chen S."/>
            <person name="Zhou L."/>
            <person name="Zhou L."/>
            <person name="Ni X."/>
            <person name="Tian J."/>
            <person name="Zhou Y."/>
            <person name="Sheng Y."/>
            <person name="Liu T."/>
            <person name="Pan Y."/>
            <person name="Xia L."/>
            <person name="Li J."/>
            <person name="Zhao F."/>
            <person name="Cao W."/>
        </authorList>
    </citation>
    <scope>NUCLEOTIDE SEQUENCE</scope>
    <source>
        <strain evidence="2">Rsan-2018</strain>
        <tissue evidence="2">Larvae</tissue>
    </source>
</reference>
<dbReference type="Gene3D" id="3.80.10.10">
    <property type="entry name" value="Ribonuclease Inhibitor"/>
    <property type="match status" value="3"/>
</dbReference>
<reference evidence="2" key="1">
    <citation type="journal article" date="2020" name="Cell">
        <title>Large-Scale Comparative Analyses of Tick Genomes Elucidate Their Genetic Diversity and Vector Capacities.</title>
        <authorList>
            <consortium name="Tick Genome and Microbiome Consortium (TIGMIC)"/>
            <person name="Jia N."/>
            <person name="Wang J."/>
            <person name="Shi W."/>
            <person name="Du L."/>
            <person name="Sun Y."/>
            <person name="Zhan W."/>
            <person name="Jiang J.F."/>
            <person name="Wang Q."/>
            <person name="Zhang B."/>
            <person name="Ji P."/>
            <person name="Bell-Sakyi L."/>
            <person name="Cui X.M."/>
            <person name="Yuan T.T."/>
            <person name="Jiang B.G."/>
            <person name="Yang W.F."/>
            <person name="Lam T.T."/>
            <person name="Chang Q.C."/>
            <person name="Ding S.J."/>
            <person name="Wang X.J."/>
            <person name="Zhu J.G."/>
            <person name="Ruan X.D."/>
            <person name="Zhao L."/>
            <person name="Wei J.T."/>
            <person name="Ye R.Z."/>
            <person name="Que T.C."/>
            <person name="Du C.H."/>
            <person name="Zhou Y.H."/>
            <person name="Cheng J.X."/>
            <person name="Dai P.F."/>
            <person name="Guo W.B."/>
            <person name="Han X.H."/>
            <person name="Huang E.J."/>
            <person name="Li L.F."/>
            <person name="Wei W."/>
            <person name="Gao Y.C."/>
            <person name="Liu J.Z."/>
            <person name="Shao H.Z."/>
            <person name="Wang X."/>
            <person name="Wang C.C."/>
            <person name="Yang T.C."/>
            <person name="Huo Q.B."/>
            <person name="Li W."/>
            <person name="Chen H.Y."/>
            <person name="Chen S.E."/>
            <person name="Zhou L.G."/>
            <person name="Ni X.B."/>
            <person name="Tian J.H."/>
            <person name="Sheng Y."/>
            <person name="Liu T."/>
            <person name="Pan Y.S."/>
            <person name="Xia L.Y."/>
            <person name="Li J."/>
            <person name="Zhao F."/>
            <person name="Cao W.C."/>
        </authorList>
    </citation>
    <scope>NUCLEOTIDE SEQUENCE</scope>
    <source>
        <strain evidence="2">Rsan-2018</strain>
    </source>
</reference>
<keyword evidence="3" id="KW-1185">Reference proteome</keyword>
<evidence type="ECO:0008006" key="4">
    <source>
        <dbReference type="Google" id="ProtNLM"/>
    </source>
</evidence>
<name>A0A9D4PIM5_RHISA</name>
<dbReference type="EMBL" id="JABSTV010001253">
    <property type="protein sequence ID" value="KAH7943544.1"/>
    <property type="molecule type" value="Genomic_DNA"/>
</dbReference>
<dbReference type="OrthoDB" id="6483548at2759"/>
<evidence type="ECO:0000256" key="1">
    <source>
        <dbReference type="ARBA" id="ARBA00022737"/>
    </source>
</evidence>
<dbReference type="AlphaFoldDB" id="A0A9D4PIM5"/>